<feature type="region of interest" description="Disordered" evidence="8">
    <location>
        <begin position="1518"/>
        <end position="1537"/>
    </location>
</feature>
<feature type="domain" description="TRPM tetramerisation" evidence="11">
    <location>
        <begin position="1261"/>
        <end position="1306"/>
    </location>
</feature>
<dbReference type="Proteomes" id="UP000015101">
    <property type="component" value="Unassembled WGS sequence"/>
</dbReference>
<dbReference type="GO" id="GO:0005886">
    <property type="term" value="C:plasma membrane"/>
    <property type="evidence" value="ECO:0000318"/>
    <property type="project" value="GO_Central"/>
</dbReference>
<dbReference type="Pfam" id="PF18139">
    <property type="entry name" value="LSDAT_euk"/>
    <property type="match status" value="1"/>
</dbReference>
<feature type="transmembrane region" description="Helical" evidence="9">
    <location>
        <begin position="949"/>
        <end position="967"/>
    </location>
</feature>
<dbReference type="Pfam" id="PF00520">
    <property type="entry name" value="Ion_trans"/>
    <property type="match status" value="1"/>
</dbReference>
<evidence type="ECO:0000256" key="3">
    <source>
        <dbReference type="ARBA" id="ARBA00022692"/>
    </source>
</evidence>
<dbReference type="GO" id="GO:0098655">
    <property type="term" value="P:monoatomic cation transmembrane transport"/>
    <property type="evidence" value="ECO:0000318"/>
    <property type="project" value="GO_Central"/>
</dbReference>
<dbReference type="InterPro" id="IPR057366">
    <property type="entry name" value="TRPM-like"/>
</dbReference>
<keyword evidence="7" id="KW-0407">Ion channel</keyword>
<feature type="transmembrane region" description="Helical" evidence="9">
    <location>
        <begin position="1188"/>
        <end position="1208"/>
    </location>
</feature>
<dbReference type="STRING" id="6412.T1F2D4"/>
<keyword evidence="6 9" id="KW-0472">Membrane</keyword>
<dbReference type="CTD" id="20202984"/>
<evidence type="ECO:0000256" key="8">
    <source>
        <dbReference type="SAM" id="MobiDB-lite"/>
    </source>
</evidence>
<dbReference type="EMBL" id="AMQM01003402">
    <property type="status" value="NOT_ANNOTATED_CDS"/>
    <property type="molecule type" value="Genomic_DNA"/>
</dbReference>
<feature type="domain" description="TRPM-like" evidence="13">
    <location>
        <begin position="416"/>
        <end position="698"/>
    </location>
</feature>
<dbReference type="FunCoup" id="T1F2D4">
    <property type="interactions" value="221"/>
</dbReference>
<dbReference type="EnsemblMetazoa" id="HelroT169845">
    <property type="protein sequence ID" value="HelroP169845"/>
    <property type="gene ID" value="HelroG169845"/>
</dbReference>
<evidence type="ECO:0000259" key="10">
    <source>
        <dbReference type="Pfam" id="PF00520"/>
    </source>
</evidence>
<dbReference type="GO" id="GO:0051262">
    <property type="term" value="P:protein tetramerization"/>
    <property type="evidence" value="ECO:0007669"/>
    <property type="project" value="InterPro"/>
</dbReference>
<dbReference type="InterPro" id="IPR032415">
    <property type="entry name" value="TRPM_tetra"/>
</dbReference>
<feature type="compositionally biased region" description="Low complexity" evidence="8">
    <location>
        <begin position="1525"/>
        <end position="1535"/>
    </location>
</feature>
<dbReference type="InterPro" id="IPR041491">
    <property type="entry name" value="TRPM_SLOG"/>
</dbReference>
<feature type="compositionally biased region" description="Basic residues" evidence="8">
    <location>
        <begin position="873"/>
        <end position="882"/>
    </location>
</feature>
<feature type="compositionally biased region" description="Polar residues" evidence="8">
    <location>
        <begin position="850"/>
        <end position="870"/>
    </location>
</feature>
<evidence type="ECO:0000256" key="6">
    <source>
        <dbReference type="ARBA" id="ARBA00023136"/>
    </source>
</evidence>
<dbReference type="GO" id="GO:0005261">
    <property type="term" value="F:monoatomic cation channel activity"/>
    <property type="evidence" value="ECO:0000318"/>
    <property type="project" value="GO_Central"/>
</dbReference>
<comment type="subcellular location">
    <subcellularLocation>
        <location evidence="1">Membrane</location>
        <topology evidence="1">Multi-pass membrane protein</topology>
    </subcellularLocation>
</comment>
<feature type="compositionally biased region" description="Low complexity" evidence="8">
    <location>
        <begin position="1662"/>
        <end position="1680"/>
    </location>
</feature>
<reference evidence="15" key="3">
    <citation type="submission" date="2015-06" db="UniProtKB">
        <authorList>
            <consortium name="EnsemblMetazoa"/>
        </authorList>
    </citation>
    <scope>IDENTIFICATION</scope>
</reference>
<keyword evidence="16" id="KW-1185">Reference proteome</keyword>
<feature type="domain" description="Ion transport" evidence="10">
    <location>
        <begin position="931"/>
        <end position="1168"/>
    </location>
</feature>
<reference evidence="14 16" key="2">
    <citation type="journal article" date="2013" name="Nature">
        <title>Insights into bilaterian evolution from three spiralian genomes.</title>
        <authorList>
            <person name="Simakov O."/>
            <person name="Marletaz F."/>
            <person name="Cho S.J."/>
            <person name="Edsinger-Gonzales E."/>
            <person name="Havlak P."/>
            <person name="Hellsten U."/>
            <person name="Kuo D.H."/>
            <person name="Larsson T."/>
            <person name="Lv J."/>
            <person name="Arendt D."/>
            <person name="Savage R."/>
            <person name="Osoegawa K."/>
            <person name="de Jong P."/>
            <person name="Grimwood J."/>
            <person name="Chapman J.A."/>
            <person name="Shapiro H."/>
            <person name="Aerts A."/>
            <person name="Otillar R.P."/>
            <person name="Terry A.Y."/>
            <person name="Boore J.L."/>
            <person name="Grigoriev I.V."/>
            <person name="Lindberg D.R."/>
            <person name="Seaver E.C."/>
            <person name="Weisblat D.A."/>
            <person name="Putnam N.H."/>
            <person name="Rokhsar D.S."/>
        </authorList>
    </citation>
    <scope>NUCLEOTIDE SEQUENCE</scope>
</reference>
<feature type="transmembrane region" description="Helical" evidence="9">
    <location>
        <begin position="1059"/>
        <end position="1076"/>
    </location>
</feature>
<feature type="domain" description="TRPM SLOG" evidence="12">
    <location>
        <begin position="110"/>
        <end position="367"/>
    </location>
</feature>
<dbReference type="EMBL" id="KB096134">
    <property type="protein sequence ID" value="ESO08111.1"/>
    <property type="molecule type" value="Genomic_DNA"/>
</dbReference>
<evidence type="ECO:0000256" key="2">
    <source>
        <dbReference type="ARBA" id="ARBA00022448"/>
    </source>
</evidence>
<feature type="compositionally biased region" description="Low complexity" evidence="8">
    <location>
        <begin position="2083"/>
        <end position="2095"/>
    </location>
</feature>
<protein>
    <recommendedName>
        <fullName evidence="17">TRPM SLOG domain-containing protein</fullName>
    </recommendedName>
</protein>
<feature type="region of interest" description="Disordered" evidence="8">
    <location>
        <begin position="1329"/>
        <end position="1348"/>
    </location>
</feature>
<dbReference type="GO" id="GO:0030001">
    <property type="term" value="P:metal ion transport"/>
    <property type="evidence" value="ECO:0000318"/>
    <property type="project" value="GO_Central"/>
</dbReference>
<feature type="transmembrane region" description="Helical" evidence="9">
    <location>
        <begin position="1141"/>
        <end position="1167"/>
    </location>
</feature>
<proteinExistence type="predicted"/>
<evidence type="ECO:0000256" key="1">
    <source>
        <dbReference type="ARBA" id="ARBA00004141"/>
    </source>
</evidence>
<reference evidence="16" key="1">
    <citation type="submission" date="2012-12" db="EMBL/GenBank/DDBJ databases">
        <authorList>
            <person name="Hellsten U."/>
            <person name="Grimwood J."/>
            <person name="Chapman J.A."/>
            <person name="Shapiro H."/>
            <person name="Aerts A."/>
            <person name="Otillar R.P."/>
            <person name="Terry A.Y."/>
            <person name="Boore J.L."/>
            <person name="Simakov O."/>
            <person name="Marletaz F."/>
            <person name="Cho S.-J."/>
            <person name="Edsinger-Gonzales E."/>
            <person name="Havlak P."/>
            <person name="Kuo D.-H."/>
            <person name="Larsson T."/>
            <person name="Lv J."/>
            <person name="Arendt D."/>
            <person name="Savage R."/>
            <person name="Osoegawa K."/>
            <person name="de Jong P."/>
            <person name="Lindberg D.R."/>
            <person name="Seaver E.C."/>
            <person name="Weisblat D.A."/>
            <person name="Putnam N.H."/>
            <person name="Grigoriev I.V."/>
            <person name="Rokhsar D.S."/>
        </authorList>
    </citation>
    <scope>NUCLEOTIDE SEQUENCE</scope>
</reference>
<feature type="transmembrane region" description="Helical" evidence="9">
    <location>
        <begin position="720"/>
        <end position="738"/>
    </location>
</feature>
<evidence type="ECO:0000256" key="5">
    <source>
        <dbReference type="ARBA" id="ARBA00023065"/>
    </source>
</evidence>
<feature type="region of interest" description="Disordered" evidence="8">
    <location>
        <begin position="850"/>
        <end position="883"/>
    </location>
</feature>
<feature type="compositionally biased region" description="Polar residues" evidence="8">
    <location>
        <begin position="1391"/>
        <end position="1400"/>
    </location>
</feature>
<dbReference type="Pfam" id="PF16519">
    <property type="entry name" value="TRPM_tetra"/>
    <property type="match status" value="1"/>
</dbReference>
<dbReference type="InterPro" id="IPR005821">
    <property type="entry name" value="Ion_trans_dom"/>
</dbReference>
<keyword evidence="5" id="KW-0406">Ion transport</keyword>
<organism evidence="15 16">
    <name type="scientific">Helobdella robusta</name>
    <name type="common">Californian leech</name>
    <dbReference type="NCBI Taxonomy" id="6412"/>
    <lineage>
        <taxon>Eukaryota</taxon>
        <taxon>Metazoa</taxon>
        <taxon>Spiralia</taxon>
        <taxon>Lophotrochozoa</taxon>
        <taxon>Annelida</taxon>
        <taxon>Clitellata</taxon>
        <taxon>Hirudinea</taxon>
        <taxon>Rhynchobdellida</taxon>
        <taxon>Glossiphoniidae</taxon>
        <taxon>Helobdella</taxon>
    </lineage>
</organism>
<gene>
    <name evidence="15" type="primary">20202984</name>
    <name evidence="14" type="ORF">HELRODRAFT_169845</name>
</gene>
<evidence type="ECO:0000313" key="15">
    <source>
        <dbReference type="EnsemblMetazoa" id="HelroP169845"/>
    </source>
</evidence>
<feature type="compositionally biased region" description="Polar residues" evidence="8">
    <location>
        <begin position="1426"/>
        <end position="1447"/>
    </location>
</feature>
<dbReference type="HOGENOM" id="CLU_232030_0_0_1"/>
<keyword evidence="4 9" id="KW-1133">Transmembrane helix</keyword>
<evidence type="ECO:0000256" key="9">
    <source>
        <dbReference type="SAM" id="Phobius"/>
    </source>
</evidence>
<feature type="compositionally biased region" description="Basic and acidic residues" evidence="8">
    <location>
        <begin position="1330"/>
        <end position="1340"/>
    </location>
</feature>
<dbReference type="eggNOG" id="KOG3614">
    <property type="taxonomic scope" value="Eukaryota"/>
</dbReference>
<accession>T1F2D4</accession>
<dbReference type="Pfam" id="PF25508">
    <property type="entry name" value="TRPM2"/>
    <property type="match status" value="1"/>
</dbReference>
<name>T1F2D4_HELRO</name>
<evidence type="ECO:0000313" key="14">
    <source>
        <dbReference type="EMBL" id="ESO08111.1"/>
    </source>
</evidence>
<evidence type="ECO:0000259" key="12">
    <source>
        <dbReference type="Pfam" id="PF18139"/>
    </source>
</evidence>
<evidence type="ECO:0000313" key="16">
    <source>
        <dbReference type="Proteomes" id="UP000015101"/>
    </source>
</evidence>
<dbReference type="PANTHER" id="PTHR13800:SF1">
    <property type="entry name" value="TRANSIENT RECEPTOR POTENTIAL CATION CHANNEL TRPM"/>
    <property type="match status" value="1"/>
</dbReference>
<feature type="transmembrane region" description="Helical" evidence="9">
    <location>
        <begin position="924"/>
        <end position="943"/>
    </location>
</feature>
<dbReference type="KEGG" id="hro:HELRODRAFT_169845"/>
<dbReference type="PANTHER" id="PTHR13800">
    <property type="entry name" value="TRANSIENT RECEPTOR POTENTIAL CATION CHANNEL, SUBFAMILY M, MEMBER 6"/>
    <property type="match status" value="1"/>
</dbReference>
<evidence type="ECO:0000256" key="4">
    <source>
        <dbReference type="ARBA" id="ARBA00022989"/>
    </source>
</evidence>
<feature type="transmembrane region" description="Helical" evidence="9">
    <location>
        <begin position="1016"/>
        <end position="1039"/>
    </location>
</feature>
<evidence type="ECO:0008006" key="17">
    <source>
        <dbReference type="Google" id="ProtNLM"/>
    </source>
</evidence>
<dbReference type="GeneID" id="20202984"/>
<dbReference type="EMBL" id="AMQM01003403">
    <property type="status" value="NOT_ANNOTATED_CDS"/>
    <property type="molecule type" value="Genomic_DNA"/>
</dbReference>
<feature type="region of interest" description="Disordered" evidence="8">
    <location>
        <begin position="1391"/>
        <end position="1476"/>
    </location>
</feature>
<keyword evidence="3 9" id="KW-0812">Transmembrane</keyword>
<feature type="region of interest" description="Disordered" evidence="8">
    <location>
        <begin position="2031"/>
        <end position="2097"/>
    </location>
</feature>
<evidence type="ECO:0000256" key="7">
    <source>
        <dbReference type="ARBA" id="ARBA00023303"/>
    </source>
</evidence>
<evidence type="ECO:0000259" key="13">
    <source>
        <dbReference type="Pfam" id="PF25508"/>
    </source>
</evidence>
<dbReference type="RefSeq" id="XP_009013900.1">
    <property type="nucleotide sequence ID" value="XM_009015652.1"/>
</dbReference>
<dbReference type="InParanoid" id="T1F2D4"/>
<dbReference type="InterPro" id="IPR050927">
    <property type="entry name" value="TRPM"/>
</dbReference>
<dbReference type="OrthoDB" id="301415at2759"/>
<keyword evidence="2" id="KW-0813">Transport</keyword>
<sequence>MSTSKKGSGLENSLQPVIISNDTLNVNDQSGWIEETFKKRECVKFIQDDKNTSKCMCGRLRSSHPNTNEGILRTTYPVSEKWNFSTHTELSATDAYGTIEFQGGPHPTKAQYVRLSFDTKPEKIVQLLHHHWGLDIPKLLISVHGGIANFDLQPKLRRVCKQGLFSAAKTTGAWVTTGGTNTGVMKHVGEALGDTLVQSRNNIITIGIAPWGVVHKREDLIGKDITVPYLAISLPGSDNIVLNSSHSYFLLVDDGSVGRFGCETALRKNLEKYISQQRVANNRGYKDYGTPVVCLLMEGGSNCIRTVLECVTDHPPIPVVVIDGSGRASDLLTMPEVLKEQLLATISRTFMYGPVACERVFTELMLCTKQKSLITIFRIGEEAQDIDQAILTALLKSQNASSLYQLNLTMAWNREGALDNAMMEALVADRVDFVRLLIENGVNMTRWLTIKRLEDLYNQVLYAPRPTQVKHTKKSSFNARAKLDSTSTLRFLLTEHKRSMPANYRFTLYDIGQVINKLMGGGFQAIYGRRKYRLLHNAAKNKQSFRSSVASGTTAAAGAATTATLPATSDEYELLLSSGFKYPYSELMIWAVLLRRQKMAMFMWERGEESLAKCLVAAKLYKGMIKESEEDEYEIDVANEIRRYHSQFFDMATELLDHCYKTNEELSQLLLTYELSNWSNETCLSLAVAGSNKSFIAHTCCQLLLTQMWMGGLRTRKYPSLKVIFGILCFPSILFFSYRSREELEMMPQTQDVHEHYSDVDSTDSDSDLTDTENAAILQTLQQQQQQLQHLQIPNVIVDVPDTPVKIAPSSAVAVTTAAAGGQATSAVNSVAVSTTASVNSTDAAIGKNASPSVSVLQHQRSQRTRFGQLSRSRSKRHHRSRSNLNDMPFQKEVIAPIIDSGKRSQLHITSKIVEFYTAPITKFWLHAIGYCIFLLIFIYMVLQSTPVFFPSYIEWYIFAYMCGLTLEKIREFITSEATKIKQKIHIFFYDLWNLLDMMSICLFFTGFVIRFSPSLISSARAFFCLTVSVCIIRVVDFFVISPRLGPVVHTTGKMLKEFLSLLSLILVSMVAFGTFRQSLWFPDNDFEWESVREIFLKPYFMLYGEVYHEIVWPDCVDNVTSPDDFKCVSGRWLVPVALSIYLAVGIIVLLSLVIAVFNGIFMKAYLQSNIVWKFQRYVLVIEYEARPILPSPFIIISHIIMAIRFVVQRCINKRKRFDQGLKVFLHEEDLEKLHDFEEECMELYHREKSQLASNTNDYFIKQTVDKLEKASNRLDDIQQKENSISQCLLMMELHLSRIEEVALATSTSLWSLQQQFLMVQQQQQQPADLKQEVQHEPQQRDSIISTRMSTPISPFDLQNLTGPKQIQTTIPQIKISTANETNDPKLTRTISASQTSPSKAATDQPQTATPTSSSSSNFRLRRSTKGGTTTASSVGKNVGNRSSTASAGGRVDATGNNNNNYNNNIVMPTSSRRNRSYSDYVESLSDDRLESLSRIPTLYRNAEQKYSSFYPVNRFVELHPSDRPPQSQQPSSSSKLDAKLRFLQQQQQQPLSPQLVHLLPYAQQQQQHPLQQLQEEPHPTYPVASSSFHQALPSYSFMKPPFSHYPTDCASWKKYAHFPLTPIVTPMRVEYTSITDDIDTSSFLLNDSSQSPPDTPPPYSIPQTKLSSTSTGPSAATPSFIWPGGRIKSGNVVGASKRGKKKKIRSTPPGRRFSSGSTVKSGRETDRLKEAEENVNEQLKTVVKRRMRQMSLTEPDNEYANLAKYALETIEFPEEEEEIDFDDEDECEDEFDPDCDACRLRWKARGRDTEDNKSVENSLLKTSKIPLCKSNDDIRNTTESRAGPTVSAVKLRHNHHHHHDPHHHLRRRHQKYNEDGSTVEVIAGGHRSSGRGGKLKSVRSEPSMALPDLGSAIRGVSNNLITLKEGTKEEEEEEEKLMLKLKKKSCADSTATTVVVESADEDEDRGEKVNDVCDHSLTNTRFIIGGGCSGDTAYKDSISSNPTEFIDSSPSRLLIEDEFNGIEMVMLSHCSSDQQPQQHQSSPKEQSQQQQQQQHRRRLSFGPAQQQQTQQPQNRLSFSFVQQHQQQQQQLQQQHQEEEMRLLANANSPIITDTIIFDPIVDDHSTA</sequence>
<feature type="compositionally biased region" description="Low complexity" evidence="8">
    <location>
        <begin position="2032"/>
        <end position="2054"/>
    </location>
</feature>
<feature type="transmembrane region" description="Helical" evidence="9">
    <location>
        <begin position="988"/>
        <end position="1010"/>
    </location>
</feature>
<feature type="compositionally biased region" description="Low complexity" evidence="8">
    <location>
        <begin position="1401"/>
        <end position="1417"/>
    </location>
</feature>
<evidence type="ECO:0000259" key="11">
    <source>
        <dbReference type="Pfam" id="PF16519"/>
    </source>
</evidence>
<feature type="region of interest" description="Disordered" evidence="8">
    <location>
        <begin position="1643"/>
        <end position="1730"/>
    </location>
</feature>